<dbReference type="PROSITE" id="PS50943">
    <property type="entry name" value="HTH_CROC1"/>
    <property type="match status" value="1"/>
</dbReference>
<dbReference type="InterPro" id="IPR000843">
    <property type="entry name" value="HTH_LacI"/>
</dbReference>
<feature type="domain" description="HTH lacI-type" evidence="4">
    <location>
        <begin position="1"/>
        <end position="55"/>
    </location>
</feature>
<dbReference type="GO" id="GO:0000976">
    <property type="term" value="F:transcription cis-regulatory region binding"/>
    <property type="evidence" value="ECO:0007669"/>
    <property type="project" value="TreeGrafter"/>
</dbReference>
<feature type="domain" description="HTH cro/C1-type" evidence="5">
    <location>
        <begin position="1"/>
        <end position="49"/>
    </location>
</feature>
<protein>
    <submittedName>
        <fullName evidence="6">LacI family DNA-binding transcriptional regulator</fullName>
    </submittedName>
</protein>
<gene>
    <name evidence="6" type="ORF">H9Q77_04360</name>
</gene>
<dbReference type="PROSITE" id="PS50932">
    <property type="entry name" value="HTH_LACI_2"/>
    <property type="match status" value="1"/>
</dbReference>
<evidence type="ECO:0000256" key="1">
    <source>
        <dbReference type="ARBA" id="ARBA00023015"/>
    </source>
</evidence>
<evidence type="ECO:0000259" key="4">
    <source>
        <dbReference type="PROSITE" id="PS50932"/>
    </source>
</evidence>
<reference evidence="6 7" key="1">
    <citation type="submission" date="2020-08" db="EMBL/GenBank/DDBJ databases">
        <authorList>
            <person name="Liu C."/>
            <person name="Sun Q."/>
        </authorList>
    </citation>
    <scope>NUCLEOTIDE SEQUENCE [LARGE SCALE GENOMIC DNA]</scope>
    <source>
        <strain evidence="6 7">NSJ-8</strain>
    </source>
</reference>
<evidence type="ECO:0000256" key="3">
    <source>
        <dbReference type="ARBA" id="ARBA00023163"/>
    </source>
</evidence>
<dbReference type="SUPFAM" id="SSF53822">
    <property type="entry name" value="Periplasmic binding protein-like I"/>
    <property type="match status" value="1"/>
</dbReference>
<proteinExistence type="predicted"/>
<dbReference type="InterPro" id="IPR028082">
    <property type="entry name" value="Peripla_BP_I"/>
</dbReference>
<evidence type="ECO:0000313" key="6">
    <source>
        <dbReference type="EMBL" id="QNM03362.1"/>
    </source>
</evidence>
<dbReference type="PANTHER" id="PTHR30146">
    <property type="entry name" value="LACI-RELATED TRANSCRIPTIONAL REPRESSOR"/>
    <property type="match status" value="1"/>
</dbReference>
<dbReference type="InterPro" id="IPR046335">
    <property type="entry name" value="LacI/GalR-like_sensor"/>
</dbReference>
<organism evidence="6 7">
    <name type="scientific">Simiaoa sunii</name>
    <dbReference type="NCBI Taxonomy" id="2763672"/>
    <lineage>
        <taxon>Bacteria</taxon>
        <taxon>Bacillati</taxon>
        <taxon>Bacillota</taxon>
        <taxon>Clostridia</taxon>
        <taxon>Lachnospirales</taxon>
        <taxon>Lachnospiraceae</taxon>
        <taxon>Simiaoa</taxon>
    </lineage>
</organism>
<sequence>MTIYDISEKAGVSIATVSRVLNGSNNVSEKTKKKVLDVINQYEYTPNAFARGLGLNTMKTIGIMCADSSDPYLAKAIYYIEQKLRANGYDSILCCTGYNLDTKASSMNLLITKKVDGIILVGSNFIYEKEEDNKYITDAAVQVPVMLLNAAMDAPNVYSVVSDDFTSMYDATMEMIRSGVKDILYFYNSTSYSGKKKLAGYRAAMEEKGLLTNGSFLQLYQGSHEDIPAMAEQLIRLHTKGITFHGVIAADDSLALGAMKYGREMRLRIPEDLSIIGYNNSMLVNCCDPELTSIDNKLETLCQHLITTLMGVLGGNEMPKKTVFSGELIKRGTTK</sequence>
<dbReference type="Gene3D" id="3.40.50.2300">
    <property type="match status" value="2"/>
</dbReference>
<dbReference type="RefSeq" id="WP_118545489.1">
    <property type="nucleotide sequence ID" value="NZ_CP060633.1"/>
</dbReference>
<dbReference type="EMBL" id="CP060633">
    <property type="protein sequence ID" value="QNM03362.1"/>
    <property type="molecule type" value="Genomic_DNA"/>
</dbReference>
<dbReference type="CDD" id="cd01392">
    <property type="entry name" value="HTH_LacI"/>
    <property type="match status" value="1"/>
</dbReference>
<evidence type="ECO:0000313" key="7">
    <source>
        <dbReference type="Proteomes" id="UP000515981"/>
    </source>
</evidence>
<accession>A0A7G9FXT0</accession>
<keyword evidence="7" id="KW-1185">Reference proteome</keyword>
<dbReference type="SMART" id="SM00354">
    <property type="entry name" value="HTH_LACI"/>
    <property type="match status" value="1"/>
</dbReference>
<dbReference type="Pfam" id="PF00356">
    <property type="entry name" value="LacI"/>
    <property type="match status" value="1"/>
</dbReference>
<dbReference type="Gene3D" id="1.10.260.40">
    <property type="entry name" value="lambda repressor-like DNA-binding domains"/>
    <property type="match status" value="1"/>
</dbReference>
<dbReference type="KEGG" id="ssun:H9Q77_04360"/>
<dbReference type="AlphaFoldDB" id="A0A7G9FXT0"/>
<dbReference type="Pfam" id="PF13377">
    <property type="entry name" value="Peripla_BP_3"/>
    <property type="match status" value="1"/>
</dbReference>
<dbReference type="CDD" id="cd06267">
    <property type="entry name" value="PBP1_LacI_sugar_binding-like"/>
    <property type="match status" value="1"/>
</dbReference>
<name>A0A7G9FXT0_9FIRM</name>
<dbReference type="Proteomes" id="UP000515981">
    <property type="component" value="Chromosome"/>
</dbReference>
<dbReference type="PRINTS" id="PR00036">
    <property type="entry name" value="HTHLACI"/>
</dbReference>
<dbReference type="InterPro" id="IPR001387">
    <property type="entry name" value="Cro/C1-type_HTH"/>
</dbReference>
<dbReference type="InterPro" id="IPR010982">
    <property type="entry name" value="Lambda_DNA-bd_dom_sf"/>
</dbReference>
<evidence type="ECO:0000256" key="2">
    <source>
        <dbReference type="ARBA" id="ARBA00023125"/>
    </source>
</evidence>
<dbReference type="GO" id="GO:0003700">
    <property type="term" value="F:DNA-binding transcription factor activity"/>
    <property type="evidence" value="ECO:0007669"/>
    <property type="project" value="TreeGrafter"/>
</dbReference>
<dbReference type="SUPFAM" id="SSF47413">
    <property type="entry name" value="lambda repressor-like DNA-binding domains"/>
    <property type="match status" value="1"/>
</dbReference>
<keyword evidence="1" id="KW-0805">Transcription regulation</keyword>
<evidence type="ECO:0000259" key="5">
    <source>
        <dbReference type="PROSITE" id="PS50943"/>
    </source>
</evidence>
<dbReference type="PANTHER" id="PTHR30146:SF109">
    <property type="entry name" value="HTH-TYPE TRANSCRIPTIONAL REGULATOR GALS"/>
    <property type="match status" value="1"/>
</dbReference>
<keyword evidence="2 6" id="KW-0238">DNA-binding</keyword>
<keyword evidence="3" id="KW-0804">Transcription</keyword>